<dbReference type="AlphaFoldDB" id="A1ZJR0"/>
<evidence type="ECO:0000313" key="2">
    <source>
        <dbReference type="Proteomes" id="UP000004095"/>
    </source>
</evidence>
<dbReference type="Proteomes" id="UP000004095">
    <property type="component" value="Unassembled WGS sequence"/>
</dbReference>
<proteinExistence type="predicted"/>
<protein>
    <submittedName>
        <fullName evidence="1">Uncharacterized protein</fullName>
    </submittedName>
</protein>
<name>A1ZJR0_MICM2</name>
<organism evidence="1 2">
    <name type="scientific">Microscilla marina ATCC 23134</name>
    <dbReference type="NCBI Taxonomy" id="313606"/>
    <lineage>
        <taxon>Bacteria</taxon>
        <taxon>Pseudomonadati</taxon>
        <taxon>Bacteroidota</taxon>
        <taxon>Cytophagia</taxon>
        <taxon>Cytophagales</taxon>
        <taxon>Microscillaceae</taxon>
        <taxon>Microscilla</taxon>
    </lineage>
</organism>
<accession>A1ZJR0</accession>
<gene>
    <name evidence="1" type="ORF">M23134_01419</name>
</gene>
<keyword evidence="2" id="KW-1185">Reference proteome</keyword>
<dbReference type="RefSeq" id="WP_002696368.1">
    <property type="nucleotide sequence ID" value="NZ_AAWS01000011.1"/>
</dbReference>
<evidence type="ECO:0000313" key="1">
    <source>
        <dbReference type="EMBL" id="EAY29363.1"/>
    </source>
</evidence>
<dbReference type="EMBL" id="AAWS01000011">
    <property type="protein sequence ID" value="EAY29363.1"/>
    <property type="molecule type" value="Genomic_DNA"/>
</dbReference>
<sequence length="90" mass="10251">MEVEEIVKEITTKLEGVQAPDNLPPFNLETQANSVQKSVYWVVHNHYDLGQPLEPLVTYAARAKQPLDKFLEVFHPDILAAYQHAQTHAK</sequence>
<reference evidence="1 2" key="1">
    <citation type="submission" date="2007-01" db="EMBL/GenBank/DDBJ databases">
        <authorList>
            <person name="Haygood M."/>
            <person name="Podell S."/>
            <person name="Anderson C."/>
            <person name="Hopkinson B."/>
            <person name="Roe K."/>
            <person name="Barbeau K."/>
            <person name="Gaasterland T."/>
            <person name="Ferriera S."/>
            <person name="Johnson J."/>
            <person name="Kravitz S."/>
            <person name="Beeson K."/>
            <person name="Sutton G."/>
            <person name="Rogers Y.-H."/>
            <person name="Friedman R."/>
            <person name="Frazier M."/>
            <person name="Venter J.C."/>
        </authorList>
    </citation>
    <scope>NUCLEOTIDE SEQUENCE [LARGE SCALE GENOMIC DNA]</scope>
    <source>
        <strain evidence="1 2">ATCC 23134</strain>
    </source>
</reference>
<comment type="caution">
    <text evidence="1">The sequence shown here is derived from an EMBL/GenBank/DDBJ whole genome shotgun (WGS) entry which is preliminary data.</text>
</comment>